<gene>
    <name evidence="1" type="ORF">MM415B05963_0011</name>
</gene>
<accession>A0A6M3LXW8</accession>
<organism evidence="1">
    <name type="scientific">viral metagenome</name>
    <dbReference type="NCBI Taxonomy" id="1070528"/>
    <lineage>
        <taxon>unclassified sequences</taxon>
        <taxon>metagenomes</taxon>
        <taxon>organismal metagenomes</taxon>
    </lineage>
</organism>
<name>A0A6M3LXW8_9ZZZZ</name>
<evidence type="ECO:0000313" key="1">
    <source>
        <dbReference type="EMBL" id="QJA97781.1"/>
    </source>
</evidence>
<sequence>MEYKSFNTEHEAIVYRESKRDEGLAASLFTYGKDRHIVKVMETTDDKNPGWTQRYLSDQAWKVSRDINDLTEVKEIISSPDYPDWDYDNTLAVAKKLEKERWFNTPKDVIGFFDSPDTGLDEIKAMVDTALAEYEDDWNEYRELSKP</sequence>
<dbReference type="AlphaFoldDB" id="A0A6M3LXW8"/>
<protein>
    <submittedName>
        <fullName evidence="1">Uncharacterized protein</fullName>
    </submittedName>
</protein>
<proteinExistence type="predicted"/>
<dbReference type="EMBL" id="MT143524">
    <property type="protein sequence ID" value="QJA97781.1"/>
    <property type="molecule type" value="Genomic_DNA"/>
</dbReference>
<reference evidence="1" key="1">
    <citation type="submission" date="2020-03" db="EMBL/GenBank/DDBJ databases">
        <title>The deep terrestrial virosphere.</title>
        <authorList>
            <person name="Holmfeldt K."/>
            <person name="Nilsson E."/>
            <person name="Simone D."/>
            <person name="Lopez-Fernandez M."/>
            <person name="Wu X."/>
            <person name="de Brujin I."/>
            <person name="Lundin D."/>
            <person name="Andersson A."/>
            <person name="Bertilsson S."/>
            <person name="Dopson M."/>
        </authorList>
    </citation>
    <scope>NUCLEOTIDE SEQUENCE</scope>
    <source>
        <strain evidence="1">MM415B05963</strain>
    </source>
</reference>